<dbReference type="PANTHER" id="PTHR46438:SF2">
    <property type="entry name" value="ALPHA_BETA-HYDROLASES SUPERFAMILY PROTEIN"/>
    <property type="match status" value="1"/>
</dbReference>
<dbReference type="SUPFAM" id="SSF53474">
    <property type="entry name" value="alpha/beta-Hydrolases"/>
    <property type="match status" value="1"/>
</dbReference>
<evidence type="ECO:0000259" key="1">
    <source>
        <dbReference type="Pfam" id="PF12697"/>
    </source>
</evidence>
<dbReference type="PANTHER" id="PTHR46438">
    <property type="entry name" value="ALPHA/BETA-HYDROLASES SUPERFAMILY PROTEIN"/>
    <property type="match status" value="1"/>
</dbReference>
<feature type="domain" description="AB hydrolase-1" evidence="1">
    <location>
        <begin position="62"/>
        <end position="302"/>
    </location>
</feature>
<evidence type="ECO:0000313" key="2">
    <source>
        <dbReference type="EMBL" id="GAD51627.1"/>
    </source>
</evidence>
<dbReference type="InterPro" id="IPR000073">
    <property type="entry name" value="AB_hydrolase_1"/>
</dbReference>
<dbReference type="EMBL" id="BATA01000005">
    <property type="protein sequence ID" value="GAD51627.1"/>
    <property type="molecule type" value="Genomic_DNA"/>
</dbReference>
<proteinExistence type="predicted"/>
<sequence length="311" mass="32812">MRLLRTIGAAVGAIGLAAVADRALGAYAGDLEPPLDGRRGSFRWRGMDVAYTESGDSSDPTVVCLHGVNAAGSSGEYRTIWDELSEEYHVVAPDLPGFGCSDRPAIDYDGDLYAAFTAAFLDRYDDPAVIASSLAGGYVASALADGEIDPRALVLVCPSTGAMPGPNPWARCVVRAPLLGDLVVDVATSRASIRRSNDDHGYYDVANAEDEWLDYQWRSAHQPGAKHAIAAFVGGYLNVDVDLEDALADYDGPLTLVWGAAAETTTPAEGRELAEAVGADFVEIARTALVPHAERSDAFADAVHGRLDADA</sequence>
<accession>U2YS98</accession>
<dbReference type="RefSeq" id="WP_020221507.1">
    <property type="nucleotide sequence ID" value="NZ_BANO01000069.1"/>
</dbReference>
<comment type="caution">
    <text evidence="2">The sequence shown here is derived from an EMBL/GenBank/DDBJ whole genome shotgun (WGS) entry which is preliminary data.</text>
</comment>
<dbReference type="eggNOG" id="arCOG01653">
    <property type="taxonomic scope" value="Archaea"/>
</dbReference>
<dbReference type="InterPro" id="IPR029058">
    <property type="entry name" value="AB_hydrolase_fold"/>
</dbReference>
<dbReference type="AlphaFoldDB" id="U2YS98"/>
<protein>
    <recommendedName>
        <fullName evidence="1">AB hydrolase-1 domain-containing protein</fullName>
    </recommendedName>
</protein>
<dbReference type="PRINTS" id="PR00111">
    <property type="entry name" value="ABHYDROLASE"/>
</dbReference>
<reference evidence="2 3" key="1">
    <citation type="submission" date="2013-09" db="EMBL/GenBank/DDBJ databases">
        <title>Whole genome sequencing of Halarchaeum acidiphilum strain MH1-52-1.</title>
        <authorList>
            <person name="Shimane Y."/>
            <person name="Minegishi H."/>
            <person name="Nishi S."/>
            <person name="Echigo A."/>
            <person name="Shuto A."/>
            <person name="Konishi M."/>
            <person name="Ito T."/>
            <person name="Ohkuma M."/>
            <person name="Ohta Y."/>
            <person name="Nagano Y."/>
            <person name="Tsubouchi T."/>
            <person name="Mori K."/>
            <person name="Usui K."/>
            <person name="Kamekura M."/>
            <person name="Usami R."/>
            <person name="Takaki Y."/>
            <person name="Hatada Y."/>
        </authorList>
    </citation>
    <scope>NUCLEOTIDE SEQUENCE [LARGE SCALE GENOMIC DNA]</scope>
    <source>
        <strain evidence="2 3">JCM 16109</strain>
    </source>
</reference>
<organism evidence="2 3">
    <name type="scientific">Halarchaeum acidiphilum MH1-52-1</name>
    <dbReference type="NCBI Taxonomy" id="1261545"/>
    <lineage>
        <taxon>Archaea</taxon>
        <taxon>Methanobacteriati</taxon>
        <taxon>Methanobacteriota</taxon>
        <taxon>Stenosarchaea group</taxon>
        <taxon>Halobacteria</taxon>
        <taxon>Halobacteriales</taxon>
        <taxon>Halobacteriaceae</taxon>
    </lineage>
</organism>
<name>U2YS98_9EURY</name>
<keyword evidence="3" id="KW-1185">Reference proteome</keyword>
<dbReference type="Gene3D" id="3.40.50.1820">
    <property type="entry name" value="alpha/beta hydrolase"/>
    <property type="match status" value="1"/>
</dbReference>
<evidence type="ECO:0000313" key="3">
    <source>
        <dbReference type="Proteomes" id="UP000016986"/>
    </source>
</evidence>
<dbReference type="Pfam" id="PF12697">
    <property type="entry name" value="Abhydrolase_6"/>
    <property type="match status" value="1"/>
</dbReference>
<gene>
    <name evidence="2" type="ORF">MBEHAL_0387</name>
</gene>
<dbReference type="Proteomes" id="UP000016986">
    <property type="component" value="Unassembled WGS sequence"/>
</dbReference>
<dbReference type="OrthoDB" id="194600at2157"/>